<keyword evidence="3" id="KW-1185">Reference proteome</keyword>
<comment type="caution">
    <text evidence="1">The sequence shown here is derived from an EMBL/GenBank/DDBJ whole genome shotgun (WGS) entry which is preliminary data.</text>
</comment>
<accession>A0A0V1M4D3</accession>
<sequence>MYSNQKIFTFRYEIDMQIRIKKERTWTMENKNNCDKIAYFNAMLPRTMNNLNCHCLTRKGTD</sequence>
<dbReference type="Proteomes" id="UP000054843">
    <property type="component" value="Unassembled WGS sequence"/>
</dbReference>
<dbReference type="AlphaFoldDB" id="A0A0V1M4D3"/>
<evidence type="ECO:0000313" key="2">
    <source>
        <dbReference type="EMBL" id="KRZ67574.1"/>
    </source>
</evidence>
<name>A0A0V1M4D3_9BILA</name>
<evidence type="ECO:0000313" key="3">
    <source>
        <dbReference type="Proteomes" id="UP000054843"/>
    </source>
</evidence>
<organism evidence="1 3">
    <name type="scientific">Trichinella papuae</name>
    <dbReference type="NCBI Taxonomy" id="268474"/>
    <lineage>
        <taxon>Eukaryota</taxon>
        <taxon>Metazoa</taxon>
        <taxon>Ecdysozoa</taxon>
        <taxon>Nematoda</taxon>
        <taxon>Enoplea</taxon>
        <taxon>Dorylaimia</taxon>
        <taxon>Trichinellida</taxon>
        <taxon>Trichinellidae</taxon>
        <taxon>Trichinella</taxon>
    </lineage>
</organism>
<dbReference type="EMBL" id="JYDO01000192">
    <property type="protein sequence ID" value="KRZ67574.1"/>
    <property type="molecule type" value="Genomic_DNA"/>
</dbReference>
<dbReference type="EMBL" id="JYDO01000239">
    <property type="protein sequence ID" value="KRZ66512.1"/>
    <property type="molecule type" value="Genomic_DNA"/>
</dbReference>
<gene>
    <name evidence="2" type="ORF">T10_11435</name>
    <name evidence="1" type="ORF">T10_7616</name>
</gene>
<evidence type="ECO:0000313" key="1">
    <source>
        <dbReference type="EMBL" id="KRZ66512.1"/>
    </source>
</evidence>
<protein>
    <submittedName>
        <fullName evidence="1">Uncharacterized protein</fullName>
    </submittedName>
</protein>
<reference evidence="1 3" key="1">
    <citation type="submission" date="2015-01" db="EMBL/GenBank/DDBJ databases">
        <title>Evolution of Trichinella species and genotypes.</title>
        <authorList>
            <person name="Korhonen P.K."/>
            <person name="Edoardo P."/>
            <person name="Giuseppe L.R."/>
            <person name="Gasser R.B."/>
        </authorList>
    </citation>
    <scope>NUCLEOTIDE SEQUENCE [LARGE SCALE GENOMIC DNA]</scope>
    <source>
        <strain evidence="1">ISS1980</strain>
    </source>
</reference>
<proteinExistence type="predicted"/>